<proteinExistence type="predicted"/>
<dbReference type="PANTHER" id="PTHR38588:SF1">
    <property type="entry name" value="BLL0334 PROTEIN"/>
    <property type="match status" value="1"/>
</dbReference>
<dbReference type="PANTHER" id="PTHR38588">
    <property type="entry name" value="BLL0334 PROTEIN"/>
    <property type="match status" value="1"/>
</dbReference>
<dbReference type="EMBL" id="KT201091">
    <property type="protein sequence ID" value="ALS56226.1"/>
    <property type="molecule type" value="Genomic_DNA"/>
</dbReference>
<dbReference type="InterPro" id="IPR010419">
    <property type="entry name" value="CO_DH_gsu"/>
</dbReference>
<evidence type="ECO:0000313" key="1">
    <source>
        <dbReference type="EMBL" id="ALS56226.1"/>
    </source>
</evidence>
<dbReference type="InterPro" id="IPR023393">
    <property type="entry name" value="START-like_dom_sf"/>
</dbReference>
<accession>A0A0U2IWQ2</accession>
<dbReference type="CDD" id="cd05018">
    <property type="entry name" value="CoxG"/>
    <property type="match status" value="1"/>
</dbReference>
<dbReference type="Pfam" id="PF06240">
    <property type="entry name" value="COXG"/>
    <property type="match status" value="1"/>
</dbReference>
<dbReference type="AlphaFoldDB" id="A0A0U2IWQ2"/>
<reference evidence="1" key="1">
    <citation type="journal article" date="2016" name="ISME J.">
        <title>Functional metagenomic screen reveals new and diverse microbial rhodopsins.</title>
        <authorList>
            <person name="Pushkarev A."/>
            <person name="Beja O."/>
        </authorList>
    </citation>
    <scope>NUCLEOTIDE SEQUENCE</scope>
</reference>
<protein>
    <submittedName>
        <fullName evidence="1">Putative carbon monoxide dehydrogenase</fullName>
    </submittedName>
</protein>
<sequence length="146" mass="15512">MNIADELSIPGNLEQVYSNLIDPEILKRCIPGCEELEKISETEYTAKVVLKIGPVKAKFSGNVTLDTKAAPTNLSLEGAGDGGLAGFAKGGADVELIDHGDKTILRYSAKAETGGKIAQLGARLIESTAKKLAKKFFGNFEEIMLA</sequence>
<organism evidence="1">
    <name type="scientific">uncultured bacterium EIL20A02</name>
    <dbReference type="NCBI Taxonomy" id="1768200"/>
    <lineage>
        <taxon>Bacteria</taxon>
        <taxon>environmental samples</taxon>
    </lineage>
</organism>
<name>A0A0U2IWQ2_9BACT</name>
<dbReference type="SUPFAM" id="SSF55961">
    <property type="entry name" value="Bet v1-like"/>
    <property type="match status" value="1"/>
</dbReference>
<dbReference type="Gene3D" id="3.30.530.20">
    <property type="match status" value="1"/>
</dbReference>